<name>A0AAE3E3J7_9FIRM</name>
<gene>
    <name evidence="2" type="ORF">LKD48_03745</name>
</gene>
<accession>A0AAE3E3J7</accession>
<keyword evidence="1" id="KW-1133">Transmembrane helix</keyword>
<organism evidence="2 3">
    <name type="scientific">Anthropogastromicrobium aceti</name>
    <dbReference type="NCBI Taxonomy" id="2981768"/>
    <lineage>
        <taxon>Bacteria</taxon>
        <taxon>Bacillati</taxon>
        <taxon>Bacillota</taxon>
        <taxon>Clostridia</taxon>
        <taxon>Lachnospirales</taxon>
        <taxon>Lachnospiraceae</taxon>
        <taxon>Anthropogastromicrobium</taxon>
    </lineage>
</organism>
<feature type="transmembrane region" description="Helical" evidence="1">
    <location>
        <begin position="31"/>
        <end position="47"/>
    </location>
</feature>
<evidence type="ECO:0000313" key="2">
    <source>
        <dbReference type="EMBL" id="MCC2220761.1"/>
    </source>
</evidence>
<keyword evidence="1" id="KW-0472">Membrane</keyword>
<reference evidence="2 3" key="1">
    <citation type="submission" date="2021-10" db="EMBL/GenBank/DDBJ databases">
        <title>Anaerobic single-cell dispensing facilitates the cultivation of human gut bacteria.</title>
        <authorList>
            <person name="Afrizal A."/>
        </authorList>
    </citation>
    <scope>NUCLEOTIDE SEQUENCE [LARGE SCALE GENOMIC DNA]</scope>
    <source>
        <strain evidence="2 3">CLA-AA-H224</strain>
    </source>
</reference>
<evidence type="ECO:0000256" key="1">
    <source>
        <dbReference type="SAM" id="Phobius"/>
    </source>
</evidence>
<evidence type="ECO:0000313" key="3">
    <source>
        <dbReference type="Proteomes" id="UP001198200"/>
    </source>
</evidence>
<proteinExistence type="predicted"/>
<sequence>MAGRKVKQQKEIEQLSPEALEKEIEKNKRKIVQSIVFIAAAAIALIAI</sequence>
<protein>
    <submittedName>
        <fullName evidence="2">Uncharacterized protein</fullName>
    </submittedName>
</protein>
<dbReference type="Proteomes" id="UP001198200">
    <property type="component" value="Unassembled WGS sequence"/>
</dbReference>
<dbReference type="RefSeq" id="WP_308731228.1">
    <property type="nucleotide sequence ID" value="NZ_JAJEQN010000006.1"/>
</dbReference>
<comment type="caution">
    <text evidence="2">The sequence shown here is derived from an EMBL/GenBank/DDBJ whole genome shotgun (WGS) entry which is preliminary data.</text>
</comment>
<keyword evidence="3" id="KW-1185">Reference proteome</keyword>
<dbReference type="AlphaFoldDB" id="A0AAE3E3J7"/>
<keyword evidence="1" id="KW-0812">Transmembrane</keyword>
<dbReference type="EMBL" id="JAJEQN010000006">
    <property type="protein sequence ID" value="MCC2220761.1"/>
    <property type="molecule type" value="Genomic_DNA"/>
</dbReference>